<feature type="region of interest" description="Disordered" evidence="14">
    <location>
        <begin position="1"/>
        <end position="20"/>
    </location>
</feature>
<organism evidence="18">
    <name type="scientific">Guillardia theta</name>
    <name type="common">Cryptophyte</name>
    <name type="synonym">Cryptomonas phi</name>
    <dbReference type="NCBI Taxonomy" id="55529"/>
    <lineage>
        <taxon>Eukaryota</taxon>
        <taxon>Cryptophyceae</taxon>
        <taxon>Pyrenomonadales</taxon>
        <taxon>Geminigeraceae</taxon>
        <taxon>Guillardia</taxon>
    </lineage>
</organism>
<evidence type="ECO:0000259" key="17">
    <source>
        <dbReference type="PROSITE" id="PS50103"/>
    </source>
</evidence>
<gene>
    <name evidence="18" type="ORF">GTHE00462_LOCUS39157</name>
</gene>
<dbReference type="InterPro" id="IPR001202">
    <property type="entry name" value="WW_dom"/>
</dbReference>
<dbReference type="InterPro" id="IPR000571">
    <property type="entry name" value="Znf_CCCH"/>
</dbReference>
<comment type="subcellular location">
    <subcellularLocation>
        <location evidence="1">Nucleus</location>
    </subcellularLocation>
</comment>
<dbReference type="AlphaFoldDB" id="A0A7S4PP37"/>
<keyword evidence="6 13" id="KW-0863">Zinc-finger</keyword>
<dbReference type="InterPro" id="IPR036020">
    <property type="entry name" value="WW_dom_sf"/>
</dbReference>
<dbReference type="InterPro" id="IPR035979">
    <property type="entry name" value="RBD_domain_sf"/>
</dbReference>
<dbReference type="InterPro" id="IPR032297">
    <property type="entry name" value="Torus"/>
</dbReference>
<evidence type="ECO:0000256" key="10">
    <source>
        <dbReference type="ARBA" id="ARBA00023242"/>
    </source>
</evidence>
<evidence type="ECO:0000259" key="15">
    <source>
        <dbReference type="PROSITE" id="PS50020"/>
    </source>
</evidence>
<evidence type="ECO:0000256" key="7">
    <source>
        <dbReference type="ARBA" id="ARBA00022833"/>
    </source>
</evidence>
<keyword evidence="5" id="KW-0747">Spliceosome</keyword>
<dbReference type="InterPro" id="IPR012677">
    <property type="entry name" value="Nucleotide-bd_a/b_plait_sf"/>
</dbReference>
<feature type="region of interest" description="Disordered" evidence="14">
    <location>
        <begin position="316"/>
        <end position="360"/>
    </location>
</feature>
<evidence type="ECO:0000256" key="9">
    <source>
        <dbReference type="ARBA" id="ARBA00023187"/>
    </source>
</evidence>
<dbReference type="GO" id="GO:0071006">
    <property type="term" value="C:U2-type catalytic step 1 spliceosome"/>
    <property type="evidence" value="ECO:0007669"/>
    <property type="project" value="TreeGrafter"/>
</dbReference>
<dbReference type="Gene3D" id="4.10.1000.10">
    <property type="entry name" value="Zinc finger, CCCH-type"/>
    <property type="match status" value="1"/>
</dbReference>
<evidence type="ECO:0000256" key="11">
    <source>
        <dbReference type="ARBA" id="ARBA00023306"/>
    </source>
</evidence>
<evidence type="ECO:0000256" key="4">
    <source>
        <dbReference type="ARBA" id="ARBA00022723"/>
    </source>
</evidence>
<dbReference type="Gene3D" id="3.30.70.330">
    <property type="match status" value="1"/>
</dbReference>
<evidence type="ECO:0000256" key="5">
    <source>
        <dbReference type="ARBA" id="ARBA00022728"/>
    </source>
</evidence>
<keyword evidence="8 12" id="KW-0694">RNA-binding</keyword>
<keyword evidence="4 13" id="KW-0479">Metal-binding</keyword>
<dbReference type="PROSITE" id="PS01159">
    <property type="entry name" value="WW_DOMAIN_1"/>
    <property type="match status" value="1"/>
</dbReference>
<dbReference type="GO" id="GO:0071007">
    <property type="term" value="C:U2-type catalytic step 2 spliceosome"/>
    <property type="evidence" value="ECO:0007669"/>
    <property type="project" value="TreeGrafter"/>
</dbReference>
<dbReference type="SMART" id="SM00360">
    <property type="entry name" value="RRM"/>
    <property type="match status" value="1"/>
</dbReference>
<comment type="similarity">
    <text evidence="2">Belongs to the RRM CWC2 family.</text>
</comment>
<feature type="domain" description="WW" evidence="15">
    <location>
        <begin position="283"/>
        <end position="310"/>
    </location>
</feature>
<dbReference type="InterPro" id="IPR036855">
    <property type="entry name" value="Znf_CCCH_sf"/>
</dbReference>
<dbReference type="GO" id="GO:0008270">
    <property type="term" value="F:zinc ion binding"/>
    <property type="evidence" value="ECO:0007669"/>
    <property type="project" value="UniProtKB-KW"/>
</dbReference>
<dbReference type="PROSITE" id="PS50103">
    <property type="entry name" value="ZF_C3H1"/>
    <property type="match status" value="1"/>
</dbReference>
<evidence type="ECO:0000256" key="3">
    <source>
        <dbReference type="ARBA" id="ARBA00022664"/>
    </source>
</evidence>
<dbReference type="InterPro" id="IPR039171">
    <property type="entry name" value="Cwc2/Slt11"/>
</dbReference>
<keyword evidence="11" id="KW-0131">Cell cycle</keyword>
<evidence type="ECO:0000256" key="14">
    <source>
        <dbReference type="SAM" id="MobiDB-lite"/>
    </source>
</evidence>
<evidence type="ECO:0000256" key="1">
    <source>
        <dbReference type="ARBA" id="ARBA00004123"/>
    </source>
</evidence>
<evidence type="ECO:0000256" key="13">
    <source>
        <dbReference type="PROSITE-ProRule" id="PRU00723"/>
    </source>
</evidence>
<proteinExistence type="inferred from homology"/>
<dbReference type="PROSITE" id="PS50102">
    <property type="entry name" value="RRM"/>
    <property type="match status" value="1"/>
</dbReference>
<dbReference type="InterPro" id="IPR000504">
    <property type="entry name" value="RRM_dom"/>
</dbReference>
<feature type="domain" description="C3H1-type" evidence="17">
    <location>
        <begin position="57"/>
        <end position="84"/>
    </location>
</feature>
<keyword evidence="10" id="KW-0539">Nucleus</keyword>
<dbReference type="EMBL" id="HBKN01050166">
    <property type="protein sequence ID" value="CAE2340958.1"/>
    <property type="molecule type" value="Transcribed_RNA"/>
</dbReference>
<protein>
    <recommendedName>
        <fullName evidence="19">Pre-mRNA-splicing factor RBM22</fullName>
    </recommendedName>
</protein>
<keyword evidence="9" id="KW-0508">mRNA splicing</keyword>
<evidence type="ECO:0000256" key="2">
    <source>
        <dbReference type="ARBA" id="ARBA00008024"/>
    </source>
</evidence>
<dbReference type="SMART" id="SM00456">
    <property type="entry name" value="WW"/>
    <property type="match status" value="1"/>
</dbReference>
<dbReference type="GO" id="GO:0008380">
    <property type="term" value="P:RNA splicing"/>
    <property type="evidence" value="ECO:0007669"/>
    <property type="project" value="UniProtKB-KW"/>
</dbReference>
<evidence type="ECO:0000256" key="12">
    <source>
        <dbReference type="PROSITE-ProRule" id="PRU00176"/>
    </source>
</evidence>
<reference evidence="18" key="1">
    <citation type="submission" date="2021-01" db="EMBL/GenBank/DDBJ databases">
        <authorList>
            <person name="Corre E."/>
            <person name="Pelletier E."/>
            <person name="Niang G."/>
            <person name="Scheremetjew M."/>
            <person name="Finn R."/>
            <person name="Kale V."/>
            <person name="Holt S."/>
            <person name="Cochrane G."/>
            <person name="Meng A."/>
            <person name="Brown T."/>
            <person name="Cohen L."/>
        </authorList>
    </citation>
    <scope>NUCLEOTIDE SEQUENCE</scope>
    <source>
        <strain evidence="18">CCMP 2712</strain>
    </source>
</reference>
<dbReference type="Pfam" id="PF00076">
    <property type="entry name" value="RRM_1"/>
    <property type="match status" value="1"/>
</dbReference>
<evidence type="ECO:0008006" key="19">
    <source>
        <dbReference type="Google" id="ProtNLM"/>
    </source>
</evidence>
<feature type="domain" description="RRM" evidence="16">
    <location>
        <begin position="122"/>
        <end position="198"/>
    </location>
</feature>
<dbReference type="PANTHER" id="PTHR14089:SF2">
    <property type="entry name" value="PRE-MRNA-SPLICING FACTOR CWC2"/>
    <property type="match status" value="1"/>
</dbReference>
<name>A0A7S4PP37_GUITH</name>
<evidence type="ECO:0000313" key="18">
    <source>
        <dbReference type="EMBL" id="CAE2340958.1"/>
    </source>
</evidence>
<dbReference type="CDD" id="cd00201">
    <property type="entry name" value="WW"/>
    <property type="match status" value="1"/>
</dbReference>
<dbReference type="SUPFAM" id="SSF51045">
    <property type="entry name" value="WW domain"/>
    <property type="match status" value="1"/>
</dbReference>
<accession>A0A7S4PP37</accession>
<dbReference type="PANTHER" id="PTHR14089">
    <property type="entry name" value="PRE-MRNA-SPLICING FACTOR RBM22"/>
    <property type="match status" value="1"/>
</dbReference>
<dbReference type="Pfam" id="PF16131">
    <property type="entry name" value="Torus"/>
    <property type="match status" value="1"/>
</dbReference>
<dbReference type="GO" id="GO:0006397">
    <property type="term" value="P:mRNA processing"/>
    <property type="evidence" value="ECO:0007669"/>
    <property type="project" value="UniProtKB-KW"/>
</dbReference>
<feature type="zinc finger region" description="C3H1-type" evidence="13">
    <location>
        <begin position="57"/>
        <end position="84"/>
    </location>
</feature>
<dbReference type="GO" id="GO:0000974">
    <property type="term" value="C:Prp19 complex"/>
    <property type="evidence" value="ECO:0007669"/>
    <property type="project" value="TreeGrafter"/>
</dbReference>
<dbReference type="SUPFAM" id="SSF54928">
    <property type="entry name" value="RNA-binding domain, RBD"/>
    <property type="match status" value="1"/>
</dbReference>
<dbReference type="Gene3D" id="2.20.70.10">
    <property type="match status" value="1"/>
</dbReference>
<keyword evidence="7 13" id="KW-0862">Zinc</keyword>
<evidence type="ECO:0000256" key="6">
    <source>
        <dbReference type="ARBA" id="ARBA00022771"/>
    </source>
</evidence>
<dbReference type="Pfam" id="PF00397">
    <property type="entry name" value="WW"/>
    <property type="match status" value="1"/>
</dbReference>
<feature type="compositionally biased region" description="Basic and acidic residues" evidence="14">
    <location>
        <begin position="334"/>
        <end position="343"/>
    </location>
</feature>
<dbReference type="PROSITE" id="PS50020">
    <property type="entry name" value="WW_DOMAIN_2"/>
    <property type="match status" value="1"/>
</dbReference>
<sequence>MMKNPARVQRARPADDNRDKAVHNLWKGCSTRKDEKQAKIAETRCHPAKDSGYTRAGKGDPICVFFAQGRCDKGPNCDYWHRIPNKEDEDMLGAAMDVFGRDRFASSREDMGGVGSFSRENRTLYVGRVNTNREDAEKIVHAQFSEFGQIESVRVLAGRNCAFVKYRLRAAAEFAKEAMAFQSIFPGDPACNLRWATEDPNPGARRAEMDRVQRQAAEHLMDKGVCLSDAPYNYPSNYNLPIKRPYGALSSVGASKNTCIDEYPDTNQQFAQGNSSVGGEGEWITYITPDGIPYYHNSVTQQTSWQLPEGAVLAQTSEGQDGGSGHVGASSLNPDDKAEKEPAGLDLLFSYGDESDKEEE</sequence>
<evidence type="ECO:0000256" key="8">
    <source>
        <dbReference type="ARBA" id="ARBA00022884"/>
    </source>
</evidence>
<dbReference type="GO" id="GO:0036002">
    <property type="term" value="F:pre-mRNA binding"/>
    <property type="evidence" value="ECO:0007669"/>
    <property type="project" value="TreeGrafter"/>
</dbReference>
<dbReference type="GO" id="GO:0017070">
    <property type="term" value="F:U6 snRNA binding"/>
    <property type="evidence" value="ECO:0007669"/>
    <property type="project" value="TreeGrafter"/>
</dbReference>
<dbReference type="SUPFAM" id="SSF90229">
    <property type="entry name" value="CCCH zinc finger"/>
    <property type="match status" value="1"/>
</dbReference>
<evidence type="ECO:0000259" key="16">
    <source>
        <dbReference type="PROSITE" id="PS50102"/>
    </source>
</evidence>
<keyword evidence="3" id="KW-0507">mRNA processing</keyword>